<dbReference type="Proteomes" id="UP000675747">
    <property type="component" value="Unassembled WGS sequence"/>
</dbReference>
<dbReference type="SUPFAM" id="SSF53474">
    <property type="entry name" value="alpha/beta-Hydrolases"/>
    <property type="match status" value="1"/>
</dbReference>
<feature type="chain" id="PRO_5042774273" description="AB hydrolase-1 domain-containing protein" evidence="1">
    <location>
        <begin position="22"/>
        <end position="443"/>
    </location>
</feature>
<dbReference type="InterPro" id="IPR007428">
    <property type="entry name" value="MlaA"/>
</dbReference>
<organism evidence="2">
    <name type="scientific">Coralloluteibacterium stylophorae</name>
    <dbReference type="NCBI Taxonomy" id="1776034"/>
    <lineage>
        <taxon>Bacteria</taxon>
        <taxon>Pseudomonadati</taxon>
        <taxon>Pseudomonadota</taxon>
        <taxon>Gammaproteobacteria</taxon>
        <taxon>Lysobacterales</taxon>
        <taxon>Lysobacteraceae</taxon>
        <taxon>Coralloluteibacterium</taxon>
    </lineage>
</organism>
<dbReference type="AlphaFoldDB" id="A0A8J7VVI8"/>
<sequence>MRALLQGVAAFLISTGGAATAQPSTAAADMAADGPATGLADSAALRATVFGTGTEDRADLPETVPVREIEVDIRGNRPVPEVFWFNRRLTVWFSDQGRPAPLAVVVAGTGGDGNTEKIGVLRAALYGAGYHVLTVPSPTFPQFITAASSTGVAGDLWQDGHDLHRALVQIRAALPGDPAITDMHLVGYSLGGANAAVVKAVDAREGGLGVHRVVMVNPPVSLFSSIGRLDRLFAQTIGSGDAGVERLYRQLYAELANRYVAWNAVQVDEQFLLRAAAGVLQTDAEFSAAIALTFRLALANIFFAGDLYAGTGVVVDPDDPPEVGDPMEATFRALRSKTFADYFDQVFAPYYMARRPGITREELVRQNTLRVIGPTLADDGDYYVQTNSDDLILDAGELAWLRSTLGPRIRVYDHGGHLGNIGERAQIQEMLAMLAGRYGEAGR</sequence>
<dbReference type="EMBL" id="JAGQFT010000069">
    <property type="protein sequence ID" value="MBR0562693.1"/>
    <property type="molecule type" value="Genomic_DNA"/>
</dbReference>
<dbReference type="RefSeq" id="WP_211926633.1">
    <property type="nucleotide sequence ID" value="NZ_JAGQFT020000002.1"/>
</dbReference>
<name>A0A8J7VVI8_9GAMM</name>
<evidence type="ECO:0000256" key="1">
    <source>
        <dbReference type="SAM" id="SignalP"/>
    </source>
</evidence>
<dbReference type="Gene3D" id="3.40.50.1820">
    <property type="entry name" value="alpha/beta hydrolase"/>
    <property type="match status" value="1"/>
</dbReference>
<evidence type="ECO:0000313" key="4">
    <source>
        <dbReference type="Proteomes" id="UP000675747"/>
    </source>
</evidence>
<proteinExistence type="predicted"/>
<reference evidence="3 4" key="1">
    <citation type="journal article" date="2021" name="Microbiol. Resour. Announc.">
        <title>Draft Genome Sequence of Coralloluteibacterium stylophorae LMG 29479T.</title>
        <authorList>
            <person name="Karlyshev A.V."/>
            <person name="Kudryashova E.B."/>
            <person name="Ariskina E.V."/>
            <person name="Conroy A.P."/>
            <person name="Abidueva E.Y."/>
        </authorList>
    </citation>
    <scope>NUCLEOTIDE SEQUENCE [LARGE SCALE GENOMIC DNA]</scope>
    <source>
        <strain evidence="3 4">LMG 29479</strain>
    </source>
</reference>
<dbReference type="PANTHER" id="PTHR30035">
    <property type="entry name" value="LIPOPROTEIN VACJ-RELATED"/>
    <property type="match status" value="1"/>
</dbReference>
<gene>
    <name evidence="3" type="ORF">KB893_003950</name>
    <name evidence="2" type="ORF">KB893_09210</name>
</gene>
<evidence type="ECO:0008006" key="5">
    <source>
        <dbReference type="Google" id="ProtNLM"/>
    </source>
</evidence>
<keyword evidence="1" id="KW-0732">Signal</keyword>
<protein>
    <recommendedName>
        <fullName evidence="5">AB hydrolase-1 domain-containing protein</fullName>
    </recommendedName>
</protein>
<comment type="caution">
    <text evidence="2">The sequence shown here is derived from an EMBL/GenBank/DDBJ whole genome shotgun (WGS) entry which is preliminary data.</text>
</comment>
<reference evidence="2" key="2">
    <citation type="submission" date="2021-04" db="EMBL/GenBank/DDBJ databases">
        <authorList>
            <person name="Karlyshev A.V."/>
        </authorList>
    </citation>
    <scope>NUCLEOTIDE SEQUENCE</scope>
    <source>
        <strain evidence="2">LMG 29479</strain>
    </source>
</reference>
<dbReference type="PANTHER" id="PTHR30035:SF1">
    <property type="entry name" value="AB HYDROLASE-1 DOMAIN-CONTAINING PROTEIN"/>
    <property type="match status" value="1"/>
</dbReference>
<feature type="signal peptide" evidence="1">
    <location>
        <begin position="1"/>
        <end position="21"/>
    </location>
</feature>
<dbReference type="InterPro" id="IPR029058">
    <property type="entry name" value="AB_hydrolase_fold"/>
</dbReference>
<evidence type="ECO:0000313" key="3">
    <source>
        <dbReference type="EMBL" id="MBS7456287.1"/>
    </source>
</evidence>
<accession>A0A8J7VVI8</accession>
<evidence type="ECO:0000313" key="2">
    <source>
        <dbReference type="EMBL" id="MBR0562693.1"/>
    </source>
</evidence>
<keyword evidence="4" id="KW-1185">Reference proteome</keyword>
<dbReference type="EMBL" id="JAGQFT020000002">
    <property type="protein sequence ID" value="MBS7456287.1"/>
    <property type="molecule type" value="Genomic_DNA"/>
</dbReference>
<dbReference type="GO" id="GO:0016020">
    <property type="term" value="C:membrane"/>
    <property type="evidence" value="ECO:0007669"/>
    <property type="project" value="InterPro"/>
</dbReference>